<organism evidence="2">
    <name type="scientific">Pseudomonas phage PACT201</name>
    <dbReference type="NCBI Taxonomy" id="3230130"/>
    <lineage>
        <taxon>Viruses</taxon>
    </lineage>
</organism>
<name>A0AAU8GSM6_9VIRU</name>
<proteinExistence type="predicted"/>
<feature type="region of interest" description="Disordered" evidence="1">
    <location>
        <begin position="1"/>
        <end position="21"/>
    </location>
</feature>
<feature type="compositionally biased region" description="Low complexity" evidence="1">
    <location>
        <begin position="42"/>
        <end position="64"/>
    </location>
</feature>
<evidence type="ECO:0000313" key="2">
    <source>
        <dbReference type="EMBL" id="XCH45274.1"/>
    </source>
</evidence>
<sequence>MLAPSTQASAAKNEDGNNPSYGFGGAMTDYCSGTTHTQCFTASERSAAPSSRAGFTRKTSSSTTAARPRLGGVSCFWRSKMSVDDREAPSAFAWKQGGQFQAEAAAHRPERRRIAVHCSDRVSPELGSDCVDHSQWTQCRYKLDRLLRSRQEDRQR</sequence>
<accession>A0AAU8GSM6</accession>
<dbReference type="EMBL" id="PP931175">
    <property type="protein sequence ID" value="XCH45274.1"/>
    <property type="molecule type" value="Genomic_DNA"/>
</dbReference>
<evidence type="ECO:0000256" key="1">
    <source>
        <dbReference type="SAM" id="MobiDB-lite"/>
    </source>
</evidence>
<feature type="compositionally biased region" description="Polar residues" evidence="1">
    <location>
        <begin position="1"/>
        <end position="20"/>
    </location>
</feature>
<reference evidence="2" key="1">
    <citation type="submission" date="2024-06" db="EMBL/GenBank/DDBJ databases">
        <authorList>
            <person name="Yerushalmy O."/>
            <person name="Alkalay-Oren S."/>
            <person name="Coppenhagn-Glazer S."/>
            <person name="Hazan R."/>
        </authorList>
    </citation>
    <scope>NUCLEOTIDE SEQUENCE</scope>
</reference>
<feature type="region of interest" description="Disordered" evidence="1">
    <location>
        <begin position="42"/>
        <end position="67"/>
    </location>
</feature>
<protein>
    <submittedName>
        <fullName evidence="2">Uncharacterized protein</fullName>
    </submittedName>
</protein>